<organism evidence="3 4">
    <name type="scientific">Streptomyces vastus</name>
    <dbReference type="NCBI Taxonomy" id="285451"/>
    <lineage>
        <taxon>Bacteria</taxon>
        <taxon>Bacillati</taxon>
        <taxon>Actinomycetota</taxon>
        <taxon>Actinomycetes</taxon>
        <taxon>Kitasatosporales</taxon>
        <taxon>Streptomycetaceae</taxon>
        <taxon>Streptomyces</taxon>
    </lineage>
</organism>
<evidence type="ECO:0000313" key="3">
    <source>
        <dbReference type="EMBL" id="GAA2656326.1"/>
    </source>
</evidence>
<feature type="region of interest" description="Disordered" evidence="1">
    <location>
        <begin position="133"/>
        <end position="152"/>
    </location>
</feature>
<accession>A0ABP6E4E2</accession>
<evidence type="ECO:0000313" key="4">
    <source>
        <dbReference type="Proteomes" id="UP001500151"/>
    </source>
</evidence>
<evidence type="ECO:0008006" key="5">
    <source>
        <dbReference type="Google" id="ProtNLM"/>
    </source>
</evidence>
<proteinExistence type="predicted"/>
<protein>
    <recommendedName>
        <fullName evidence="5">Integral membrane protein</fullName>
    </recommendedName>
</protein>
<gene>
    <name evidence="3" type="ORF">GCM10010307_69850</name>
</gene>
<evidence type="ECO:0000256" key="1">
    <source>
        <dbReference type="SAM" id="MobiDB-lite"/>
    </source>
</evidence>
<keyword evidence="2" id="KW-0472">Membrane</keyword>
<keyword evidence="4" id="KW-1185">Reference proteome</keyword>
<name>A0ABP6E4E2_9ACTN</name>
<keyword evidence="2" id="KW-1133">Transmembrane helix</keyword>
<comment type="caution">
    <text evidence="3">The sequence shown here is derived from an EMBL/GenBank/DDBJ whole genome shotgun (WGS) entry which is preliminary data.</text>
</comment>
<feature type="transmembrane region" description="Helical" evidence="2">
    <location>
        <begin position="45"/>
        <end position="67"/>
    </location>
</feature>
<dbReference type="EMBL" id="BAAASJ010000113">
    <property type="protein sequence ID" value="GAA2656326.1"/>
    <property type="molecule type" value="Genomic_DNA"/>
</dbReference>
<dbReference type="Proteomes" id="UP001500151">
    <property type="component" value="Unassembled WGS sequence"/>
</dbReference>
<dbReference type="RefSeq" id="WP_344395272.1">
    <property type="nucleotide sequence ID" value="NZ_BAAASJ010000113.1"/>
</dbReference>
<keyword evidence="2" id="KW-0812">Transmembrane</keyword>
<evidence type="ECO:0000256" key="2">
    <source>
        <dbReference type="SAM" id="Phobius"/>
    </source>
</evidence>
<reference evidence="4" key="1">
    <citation type="journal article" date="2019" name="Int. J. Syst. Evol. Microbiol.">
        <title>The Global Catalogue of Microorganisms (GCM) 10K type strain sequencing project: providing services to taxonomists for standard genome sequencing and annotation.</title>
        <authorList>
            <consortium name="The Broad Institute Genomics Platform"/>
            <consortium name="The Broad Institute Genome Sequencing Center for Infectious Disease"/>
            <person name="Wu L."/>
            <person name="Ma J."/>
        </authorList>
    </citation>
    <scope>NUCLEOTIDE SEQUENCE [LARGE SCALE GENOMIC DNA]</scope>
    <source>
        <strain evidence="4">JCM 4524</strain>
    </source>
</reference>
<sequence>MAGVFRCYRRLFRPALLTWSPFVLLAAVALTDLAVLRTTALGPVLAPLLAVVVVIATSSGIVAMAALPDDRRATVLRRLLAASYASVRRWPYAPVNLGLLGTTLLIVNQAPLLGLAVVPGCVLRNRLRLATSASDRRPGSGRHHRGGERKGMPALSWRRRYPCR</sequence>